<keyword evidence="6 13" id="KW-0418">Kinase</keyword>
<evidence type="ECO:0000256" key="5">
    <source>
        <dbReference type="ARBA" id="ARBA00022741"/>
    </source>
</evidence>
<evidence type="ECO:0000256" key="7">
    <source>
        <dbReference type="ARBA" id="ARBA00022840"/>
    </source>
</evidence>
<dbReference type="GO" id="GO:0046983">
    <property type="term" value="F:protein dimerization activity"/>
    <property type="evidence" value="ECO:0007669"/>
    <property type="project" value="InterPro"/>
</dbReference>
<dbReference type="Pfam" id="PF07730">
    <property type="entry name" value="HisKA_3"/>
    <property type="match status" value="1"/>
</dbReference>
<dbReference type="KEGG" id="salf:SMD44_02812"/>
<gene>
    <name evidence="13" type="ORF">SMD44_02812</name>
</gene>
<dbReference type="PANTHER" id="PTHR24421:SF10">
    <property type="entry name" value="NITRATE_NITRITE SENSOR PROTEIN NARQ"/>
    <property type="match status" value="1"/>
</dbReference>
<evidence type="ECO:0000256" key="9">
    <source>
        <dbReference type="SAM" id="Coils"/>
    </source>
</evidence>
<dbReference type="AlphaFoldDB" id="A0A1Z1WAD1"/>
<evidence type="ECO:0000313" key="13">
    <source>
        <dbReference type="EMBL" id="ARX83394.1"/>
    </source>
</evidence>
<dbReference type="EMBL" id="CP021748">
    <property type="protein sequence ID" value="ARX83394.1"/>
    <property type="molecule type" value="Genomic_DNA"/>
</dbReference>
<reference evidence="13 14" key="1">
    <citation type="submission" date="2017-05" db="EMBL/GenBank/DDBJ databases">
        <title>Streptomyces alboflavus Genome sequencing and assembly.</title>
        <authorList>
            <person name="Wang Y."/>
            <person name="Du B."/>
            <person name="Ding Y."/>
            <person name="Liu H."/>
            <person name="Hou Q."/>
            <person name="Liu K."/>
            <person name="Wang C."/>
            <person name="Yao L."/>
        </authorList>
    </citation>
    <scope>NUCLEOTIDE SEQUENCE [LARGE SCALE GENOMIC DNA]</scope>
    <source>
        <strain evidence="13 14">MDJK44</strain>
    </source>
</reference>
<sequence>MAAPATRAPEGGADDVPNPPSPSRPWWPFTGAVPGTRRALREDALLAGALAALAVVLAHLIKDGKAPDALGWTLLVGAHVPIIWRRSRPMTAMLAVMALVGPYHALDYTHAAATHVGMVALYSVAVSGRPRRALLTGVHIIAIMFVVNSGIGRDPATEVVRIAGWIVAVLIFGTYVRVHRQYVASVVERAERAERTREEEARRRVAEERLRVARDLHDLLAHSITLVGVQTSVAAHVLAADPDRLDRAAIASALDDIAETCRTARGELRATLEVLRTAGPGPADAPDESRGPLPGLDSLIDLADAARTAGAKVDLAVSLPDPPVPPAVGAAAYRIVQEALTNAVRHGGPGPSVAVGIREEGGELRVTVRDDGGGGAGGVVDAVSSGSARAAGGRGARGSANGGPPPATWGVVPRDGEADPGQGGAAGRGGAGPVDGPGFGLIGMRERARSVGGTLEAGPRTGAGRGFEVVAVLPLGEER</sequence>
<dbReference type="EC" id="2.7.13.3" evidence="2"/>
<evidence type="ECO:0000256" key="8">
    <source>
        <dbReference type="ARBA" id="ARBA00023012"/>
    </source>
</evidence>
<dbReference type="GO" id="GO:0016020">
    <property type="term" value="C:membrane"/>
    <property type="evidence" value="ECO:0007669"/>
    <property type="project" value="InterPro"/>
</dbReference>
<keyword evidence="11" id="KW-1133">Transmembrane helix</keyword>
<feature type="region of interest" description="Disordered" evidence="10">
    <location>
        <begin position="387"/>
        <end position="445"/>
    </location>
</feature>
<keyword evidence="5" id="KW-0547">Nucleotide-binding</keyword>
<accession>A0A1Z1WAD1</accession>
<feature type="region of interest" description="Disordered" evidence="10">
    <location>
        <begin position="1"/>
        <end position="26"/>
    </location>
</feature>
<feature type="domain" description="Histidine kinase/HSP90-like ATPase" evidence="12">
    <location>
        <begin position="327"/>
        <end position="477"/>
    </location>
</feature>
<dbReference type="Gene3D" id="3.30.565.10">
    <property type="entry name" value="Histidine kinase-like ATPase, C-terminal domain"/>
    <property type="match status" value="1"/>
</dbReference>
<dbReference type="InterPro" id="IPR055558">
    <property type="entry name" value="DUF7134"/>
</dbReference>
<proteinExistence type="predicted"/>
<dbReference type="GO" id="GO:0000155">
    <property type="term" value="F:phosphorelay sensor kinase activity"/>
    <property type="evidence" value="ECO:0007669"/>
    <property type="project" value="InterPro"/>
</dbReference>
<keyword evidence="14" id="KW-1185">Reference proteome</keyword>
<evidence type="ECO:0000256" key="6">
    <source>
        <dbReference type="ARBA" id="ARBA00022777"/>
    </source>
</evidence>
<keyword evidence="11" id="KW-0472">Membrane</keyword>
<keyword evidence="9" id="KW-0175">Coiled coil</keyword>
<dbReference type="STRING" id="67267.GCA_000716675_03449"/>
<organism evidence="13 14">
    <name type="scientific">Streptomyces alboflavus</name>
    <dbReference type="NCBI Taxonomy" id="67267"/>
    <lineage>
        <taxon>Bacteria</taxon>
        <taxon>Bacillati</taxon>
        <taxon>Actinomycetota</taxon>
        <taxon>Actinomycetes</taxon>
        <taxon>Kitasatosporales</taxon>
        <taxon>Streptomycetaceae</taxon>
        <taxon>Streptomyces</taxon>
    </lineage>
</organism>
<feature type="transmembrane region" description="Helical" evidence="11">
    <location>
        <begin position="133"/>
        <end position="153"/>
    </location>
</feature>
<dbReference type="Gene3D" id="1.20.5.1930">
    <property type="match status" value="1"/>
</dbReference>
<dbReference type="GO" id="GO:0005524">
    <property type="term" value="F:ATP binding"/>
    <property type="evidence" value="ECO:0007669"/>
    <property type="project" value="UniProtKB-KW"/>
</dbReference>
<keyword evidence="7" id="KW-0067">ATP-binding</keyword>
<evidence type="ECO:0000259" key="12">
    <source>
        <dbReference type="SMART" id="SM00387"/>
    </source>
</evidence>
<dbReference type="PANTHER" id="PTHR24421">
    <property type="entry name" value="NITRATE/NITRITE SENSOR PROTEIN NARX-RELATED"/>
    <property type="match status" value="1"/>
</dbReference>
<keyword evidence="4" id="KW-0808">Transferase</keyword>
<comment type="catalytic activity">
    <reaction evidence="1">
        <text>ATP + protein L-histidine = ADP + protein N-phospho-L-histidine.</text>
        <dbReference type="EC" id="2.7.13.3"/>
    </reaction>
</comment>
<evidence type="ECO:0000256" key="3">
    <source>
        <dbReference type="ARBA" id="ARBA00022553"/>
    </source>
</evidence>
<dbReference type="eggNOG" id="COG4585">
    <property type="taxonomic scope" value="Bacteria"/>
</dbReference>
<keyword evidence="3" id="KW-0597">Phosphoprotein</keyword>
<feature type="transmembrane region" description="Helical" evidence="11">
    <location>
        <begin position="159"/>
        <end position="176"/>
    </location>
</feature>
<feature type="coiled-coil region" evidence="9">
    <location>
        <begin position="183"/>
        <end position="210"/>
    </location>
</feature>
<dbReference type="Pfam" id="PF23539">
    <property type="entry name" value="DUF7134"/>
    <property type="match status" value="1"/>
</dbReference>
<dbReference type="SMART" id="SM00387">
    <property type="entry name" value="HATPase_c"/>
    <property type="match status" value="1"/>
</dbReference>
<dbReference type="Pfam" id="PF02518">
    <property type="entry name" value="HATPase_c"/>
    <property type="match status" value="1"/>
</dbReference>
<dbReference type="RefSeq" id="WP_087884041.1">
    <property type="nucleotide sequence ID" value="NZ_CP021748.1"/>
</dbReference>
<dbReference type="SUPFAM" id="SSF55874">
    <property type="entry name" value="ATPase domain of HSP90 chaperone/DNA topoisomerase II/histidine kinase"/>
    <property type="match status" value="1"/>
</dbReference>
<evidence type="ECO:0000313" key="14">
    <source>
        <dbReference type="Proteomes" id="UP000195880"/>
    </source>
</evidence>
<protein>
    <recommendedName>
        <fullName evidence="2">histidine kinase</fullName>
        <ecNumber evidence="2">2.7.13.3</ecNumber>
    </recommendedName>
</protein>
<name>A0A1Z1WAD1_9ACTN</name>
<dbReference type="InterPro" id="IPR011712">
    <property type="entry name" value="Sig_transdc_His_kin_sub3_dim/P"/>
</dbReference>
<evidence type="ECO:0000256" key="11">
    <source>
        <dbReference type="SAM" id="Phobius"/>
    </source>
</evidence>
<evidence type="ECO:0000256" key="2">
    <source>
        <dbReference type="ARBA" id="ARBA00012438"/>
    </source>
</evidence>
<dbReference type="OrthoDB" id="227596at2"/>
<dbReference type="InterPro" id="IPR003594">
    <property type="entry name" value="HATPase_dom"/>
</dbReference>
<keyword evidence="8" id="KW-0902">Two-component regulatory system</keyword>
<evidence type="ECO:0000256" key="1">
    <source>
        <dbReference type="ARBA" id="ARBA00000085"/>
    </source>
</evidence>
<dbReference type="CDD" id="cd16917">
    <property type="entry name" value="HATPase_UhpB-NarQ-NarX-like"/>
    <property type="match status" value="1"/>
</dbReference>
<evidence type="ECO:0000256" key="10">
    <source>
        <dbReference type="SAM" id="MobiDB-lite"/>
    </source>
</evidence>
<keyword evidence="11" id="KW-0812">Transmembrane</keyword>
<feature type="compositionally biased region" description="Gly residues" evidence="10">
    <location>
        <begin position="421"/>
        <end position="441"/>
    </location>
</feature>
<dbReference type="Proteomes" id="UP000195880">
    <property type="component" value="Chromosome"/>
</dbReference>
<dbReference type="InterPro" id="IPR036890">
    <property type="entry name" value="HATPase_C_sf"/>
</dbReference>
<evidence type="ECO:0000256" key="4">
    <source>
        <dbReference type="ARBA" id="ARBA00022679"/>
    </source>
</evidence>
<dbReference type="InterPro" id="IPR050482">
    <property type="entry name" value="Sensor_HK_TwoCompSys"/>
</dbReference>
<feature type="transmembrane region" description="Helical" evidence="11">
    <location>
        <begin position="44"/>
        <end position="61"/>
    </location>
</feature>